<reference evidence="1" key="2">
    <citation type="submission" date="2020-10" db="EMBL/GenBank/DDBJ databases">
        <authorList>
            <person name="Peck L.D."/>
            <person name="Nowell R.W."/>
            <person name="Flood J."/>
            <person name="Ryan M.J."/>
            <person name="Barraclough T.G."/>
        </authorList>
    </citation>
    <scope>NUCLEOTIDE SEQUENCE</scope>
    <source>
        <strain evidence="1">IMI 127659i</strain>
    </source>
</reference>
<dbReference type="GO" id="GO:0046475">
    <property type="term" value="P:glycerophospholipid catabolic process"/>
    <property type="evidence" value="ECO:0007669"/>
    <property type="project" value="TreeGrafter"/>
</dbReference>
<dbReference type="PANTHER" id="PTHR22958:SF1">
    <property type="entry name" value="GLYCEROPHOSPHOCHOLINE PHOSPHODIESTERASE GPCPD1"/>
    <property type="match status" value="1"/>
</dbReference>
<dbReference type="EMBL" id="JADFTT010000185">
    <property type="protein sequence ID" value="KAG5765798.1"/>
    <property type="molecule type" value="Genomic_DNA"/>
</dbReference>
<sequence>MRATSLQTAVRFAHRFGLAGVAMASEPFIASPGLAGYVRRQGLYIATYGPLNDDADGLQLQAIAGVDLIIVNKVKHARQVLSQVQDIHMRPKSS</sequence>
<dbReference type="Gene3D" id="3.20.20.190">
    <property type="entry name" value="Phosphatidylinositol (PI) phosphodiesterase"/>
    <property type="match status" value="1"/>
</dbReference>
<dbReference type="PANTHER" id="PTHR22958">
    <property type="entry name" value="GLYCEROPHOSPHORYL DIESTER PHOSPHODIESTERASE"/>
    <property type="match status" value="1"/>
</dbReference>
<evidence type="ECO:0000313" key="2">
    <source>
        <dbReference type="Proteomes" id="UP000750502"/>
    </source>
</evidence>
<dbReference type="GO" id="GO:0047389">
    <property type="term" value="F:glycerophosphocholine phosphodiesterase activity"/>
    <property type="evidence" value="ECO:0007669"/>
    <property type="project" value="TreeGrafter"/>
</dbReference>
<name>A0A9P7HSP5_9HYPO</name>
<dbReference type="Proteomes" id="UP000750502">
    <property type="component" value="Unassembled WGS sequence"/>
</dbReference>
<dbReference type="OrthoDB" id="197419at2759"/>
<gene>
    <name evidence="1" type="ORF">H9Q72_006151</name>
</gene>
<evidence type="ECO:0000313" key="1">
    <source>
        <dbReference type="EMBL" id="KAG5765798.1"/>
    </source>
</evidence>
<dbReference type="AlphaFoldDB" id="A0A9P7HSP5"/>
<protein>
    <recommendedName>
        <fullName evidence="3">GP-PDE domain-containing protein</fullName>
    </recommendedName>
</protein>
<keyword evidence="2" id="KW-1185">Reference proteome</keyword>
<proteinExistence type="predicted"/>
<evidence type="ECO:0008006" key="3">
    <source>
        <dbReference type="Google" id="ProtNLM"/>
    </source>
</evidence>
<accession>A0A9P7HSP5</accession>
<comment type="caution">
    <text evidence="1">The sequence shown here is derived from an EMBL/GenBank/DDBJ whole genome shotgun (WGS) entry which is preliminary data.</text>
</comment>
<organism evidence="1 2">
    <name type="scientific">Fusarium xylarioides</name>
    <dbReference type="NCBI Taxonomy" id="221167"/>
    <lineage>
        <taxon>Eukaryota</taxon>
        <taxon>Fungi</taxon>
        <taxon>Dikarya</taxon>
        <taxon>Ascomycota</taxon>
        <taxon>Pezizomycotina</taxon>
        <taxon>Sordariomycetes</taxon>
        <taxon>Hypocreomycetidae</taxon>
        <taxon>Hypocreales</taxon>
        <taxon>Nectriaceae</taxon>
        <taxon>Fusarium</taxon>
        <taxon>Fusarium fujikuroi species complex</taxon>
    </lineage>
</organism>
<dbReference type="InterPro" id="IPR051578">
    <property type="entry name" value="GDPD"/>
</dbReference>
<reference evidence="1" key="1">
    <citation type="journal article" date="2020" name="bioRxiv">
        <title>Historical genomics reveals the evolutionary mechanisms behind multiple outbreaks of the host-specific coffee wilt pathogen Fusarium xylarioides.</title>
        <authorList>
            <person name="Peck D."/>
            <person name="Nowell R.W."/>
            <person name="Flood J."/>
            <person name="Ryan M.J."/>
            <person name="Barraclough T.G."/>
        </authorList>
    </citation>
    <scope>NUCLEOTIDE SEQUENCE</scope>
    <source>
        <strain evidence="1">IMI 127659i</strain>
    </source>
</reference>
<dbReference type="InterPro" id="IPR017946">
    <property type="entry name" value="PLC-like_Pdiesterase_TIM-brl"/>
</dbReference>